<dbReference type="Pfam" id="PF01464">
    <property type="entry name" value="SLT"/>
    <property type="match status" value="1"/>
</dbReference>
<proteinExistence type="predicted"/>
<evidence type="ECO:0000256" key="2">
    <source>
        <dbReference type="SAM" id="MobiDB-lite"/>
    </source>
</evidence>
<dbReference type="PANTHER" id="PTHR37423">
    <property type="entry name" value="SOLUBLE LYTIC MUREIN TRANSGLYCOSYLASE-RELATED"/>
    <property type="match status" value="1"/>
</dbReference>
<feature type="region of interest" description="Disordered" evidence="2">
    <location>
        <begin position="605"/>
        <end position="674"/>
    </location>
</feature>
<keyword evidence="1" id="KW-0175">Coiled coil</keyword>
<feature type="domain" description="Transglycosylase SLT" evidence="3">
    <location>
        <begin position="471"/>
        <end position="562"/>
    </location>
</feature>
<sequence>MSDELDKFVMEYAVETDKALKRLEELRKKMDGVEVKSKGARKGVQEFASGAAEEVGRLIPGVNAARTAVAALGAEFAIAGVAVLGVGAAIKSVIDLRNQYESQRIVGQETGVGSLRIENWRRQLRKASGGRVNEEQGNDTIKRLSELRNAAFQDPTGIASVEAKRLRMLGVNPGNRTTGPTSTKDFVTNLATSLKGLSEGQVQGVAKDLGLSQDALVAMSKLGSEMGRITELTDDEANKRLAAEETLKTFNDSMSELNEKFREASNELAQKVLPKLTEFINQLLYMVDRLPTWNKDMVKSPKAAAGNQATSLVGDLMSPVKMLEAAQGKRDVSTGTSFLMGLVKGAFGLGDKSKKAADVSKAAADKTEEAAKVVSKSASENADAQDKTNEEGLGTANKMGLAINMFSGAVATFANAIDERQAWAAWAGEIGRAAGLGSDPAEDKSRRMVETNTGVDQAQFESTVVTKFDKYFKQASEKYNLPVDLLKAHAKVESNFDPKATSSVGAQGIMQVMPANFKALGIKNGYDPEQNIMGAAKLIRENLDRYQDLSTSIKAYHAGPNRAGWGPKTADYLVKVMGQYQKYNKEAAQSVGKTATNSAGVLARSMASDKPVAPTTRQPLDNPATRPNQPLDNPATRPNQPLDNPATRPNQPVPTNRTAPAREAPYREPLGESRDKMGLKAVQQNIAQRLGVPVQQLQQGAINKGDVEFASDQIQRGIQNGIKQMQTESMGAILPPSQRAKLLNEIKQQQIGLNSMRNFSAEVVNNSQSGGRSITLGERSIVINVEGVANPEATAEAVSGKLTENINDILNGHADGLSY</sequence>
<evidence type="ECO:0000259" key="3">
    <source>
        <dbReference type="Pfam" id="PF01464"/>
    </source>
</evidence>
<organism evidence="4 5">
    <name type="scientific">Xanthomonas phage FoX7</name>
    <dbReference type="NCBI Taxonomy" id="2723903"/>
    <lineage>
        <taxon>Viruses</taxon>
        <taxon>Duplodnaviria</taxon>
        <taxon>Heunggongvirae</taxon>
        <taxon>Uroviricota</taxon>
        <taxon>Caudoviricetes</taxon>
        <taxon>Lindbergviridae</taxon>
        <taxon>Carpasinavirus</taxon>
        <taxon>Carpasinavirus FoX6</taxon>
        <taxon>Carpasinavirus XcP1</taxon>
    </lineage>
</organism>
<dbReference type="CDD" id="cd00254">
    <property type="entry name" value="LT-like"/>
    <property type="match status" value="1"/>
</dbReference>
<dbReference type="EMBL" id="MT161387">
    <property type="protein sequence ID" value="QJB22184.1"/>
    <property type="molecule type" value="Genomic_DNA"/>
</dbReference>
<dbReference type="InterPro" id="IPR023346">
    <property type="entry name" value="Lysozyme-like_dom_sf"/>
</dbReference>
<name>A0A858NRH8_9CAUD</name>
<feature type="compositionally biased region" description="Polar residues" evidence="2">
    <location>
        <begin position="615"/>
        <end position="658"/>
    </location>
</feature>
<feature type="coiled-coil region" evidence="1">
    <location>
        <begin position="240"/>
        <end position="267"/>
    </location>
</feature>
<feature type="compositionally biased region" description="Basic and acidic residues" evidence="2">
    <location>
        <begin position="664"/>
        <end position="674"/>
    </location>
</feature>
<evidence type="ECO:0000313" key="5">
    <source>
        <dbReference type="Proteomes" id="UP000671870"/>
    </source>
</evidence>
<gene>
    <name evidence="4" type="ORF">XccvBFoX7_gp27</name>
</gene>
<dbReference type="SUPFAM" id="SSF53955">
    <property type="entry name" value="Lysozyme-like"/>
    <property type="match status" value="1"/>
</dbReference>
<dbReference type="InterPro" id="IPR008258">
    <property type="entry name" value="Transglycosylase_SLT_dom_1"/>
</dbReference>
<dbReference type="Gene3D" id="1.10.530.10">
    <property type="match status" value="1"/>
</dbReference>
<evidence type="ECO:0000256" key="1">
    <source>
        <dbReference type="SAM" id="Coils"/>
    </source>
</evidence>
<dbReference type="PANTHER" id="PTHR37423:SF2">
    <property type="entry name" value="MEMBRANE-BOUND LYTIC MUREIN TRANSGLYCOSYLASE C"/>
    <property type="match status" value="1"/>
</dbReference>
<protein>
    <submittedName>
        <fullName evidence="4">Putative transglycosylase</fullName>
    </submittedName>
</protein>
<evidence type="ECO:0000313" key="4">
    <source>
        <dbReference type="EMBL" id="QJB22184.1"/>
    </source>
</evidence>
<dbReference type="Proteomes" id="UP000671870">
    <property type="component" value="Segment"/>
</dbReference>
<accession>A0A858NRH8</accession>
<feature type="coiled-coil region" evidence="1">
    <location>
        <begin position="9"/>
        <end position="36"/>
    </location>
</feature>
<reference evidence="4" key="1">
    <citation type="submission" date="2020-03" db="EMBL/GenBank/DDBJ databases">
        <title>Development of an integrated pest management strategy to control Xanthomonas campestris pv. campestris by using bacteriophages.</title>
        <authorList>
            <person name="Fortuna K.J."/>
            <person name="Holtappels D."/>
            <person name="Lavigne R."/>
            <person name="Wagemans J."/>
        </authorList>
    </citation>
    <scope>NUCLEOTIDE SEQUENCE</scope>
</reference>